<reference evidence="1 2" key="1">
    <citation type="submission" date="2019-08" db="EMBL/GenBank/DDBJ databases">
        <authorList>
            <person name="Khan S.A."/>
            <person name="Jeon C.O."/>
            <person name="Jeong S.E."/>
        </authorList>
    </citation>
    <scope>NUCLEOTIDE SEQUENCE [LARGE SCALE GENOMIC DNA]</scope>
    <source>
        <strain evidence="2">IMCC1728</strain>
    </source>
</reference>
<dbReference type="EMBL" id="VOPW01000001">
    <property type="protein sequence ID" value="TXC66146.1"/>
    <property type="molecule type" value="Genomic_DNA"/>
</dbReference>
<evidence type="ECO:0000313" key="2">
    <source>
        <dbReference type="Proteomes" id="UP000321832"/>
    </source>
</evidence>
<dbReference type="AlphaFoldDB" id="A0A5C6U349"/>
<comment type="caution">
    <text evidence="1">The sequence shown here is derived from an EMBL/GenBank/DDBJ whole genome shotgun (WGS) entry which is preliminary data.</text>
</comment>
<accession>A0A5C6U349</accession>
<keyword evidence="2" id="KW-1185">Reference proteome</keyword>
<gene>
    <name evidence="1" type="ORF">FSC37_10045</name>
</gene>
<proteinExistence type="predicted"/>
<name>A0A5C6U349_9BURK</name>
<dbReference type="Proteomes" id="UP000321832">
    <property type="component" value="Unassembled WGS sequence"/>
</dbReference>
<sequence length="108" mass="11732">MTEDRIQQAGLRLPVGRQLATRSPELRALARIAGLEGSGVLHRSAVEQVFSRLVLQAHGAAPQELSLPGSAAFAATVVLLRELMHHLGFETLHVHESEQHPPPKGQPR</sequence>
<organism evidence="1 2">
    <name type="scientific">Piscinibacter aquaticus</name>
    <dbReference type="NCBI Taxonomy" id="392597"/>
    <lineage>
        <taxon>Bacteria</taxon>
        <taxon>Pseudomonadati</taxon>
        <taxon>Pseudomonadota</taxon>
        <taxon>Betaproteobacteria</taxon>
        <taxon>Burkholderiales</taxon>
        <taxon>Sphaerotilaceae</taxon>
        <taxon>Piscinibacter</taxon>
    </lineage>
</organism>
<protein>
    <submittedName>
        <fullName evidence="1">Uncharacterized protein</fullName>
    </submittedName>
</protein>
<evidence type="ECO:0000313" key="1">
    <source>
        <dbReference type="EMBL" id="TXC66146.1"/>
    </source>
</evidence>